<evidence type="ECO:0000313" key="1">
    <source>
        <dbReference type="EMBL" id="RKJ96932.1"/>
    </source>
</evidence>
<sequence length="184" mass="18882">MATHPLAALVYGGDADGGDADGGDAADALVLEFCQDLQRAGWRVGGLAQQCVPAEGGGKPRRQLVDMRTGRVFSISQDLGPLSRACCLDPDGVAQAGGVLRQALADRVHLAVGNRFGALEATGGGHAAELAALVGEGIPVLTVVAAKHLDAWRRFTGGMGEELPPRMAALRSWFTLAVGRSGSA</sequence>
<reference evidence="1 2" key="1">
    <citation type="submission" date="2018-09" db="EMBL/GenBank/DDBJ databases">
        <title>Genome comparison of Alicycliphilus sp. BQ1, a polyurethanolytic bacterium, with its closest phylogenetic relatives Alicycliphilus denitrificans BC and K601, unable to attack polyurethane.</title>
        <authorList>
            <person name="Loza-Tavera H."/>
            <person name="Lozano L."/>
            <person name="Cevallos M."/>
            <person name="Maya-Lucas O."/>
            <person name="Garcia-Mena J."/>
            <person name="Hernandez J."/>
        </authorList>
    </citation>
    <scope>NUCLEOTIDE SEQUENCE [LARGE SCALE GENOMIC DNA]</scope>
    <source>
        <strain evidence="1 2">BQ1</strain>
    </source>
</reference>
<proteinExistence type="predicted"/>
<dbReference type="AlphaFoldDB" id="A0A420KCJ6"/>
<gene>
    <name evidence="1" type="ORF">CE154_013075</name>
</gene>
<accession>A0A420KCJ6</accession>
<protein>
    <submittedName>
        <fullName evidence="1">DUF2478 domain-containing protein</fullName>
    </submittedName>
</protein>
<comment type="caution">
    <text evidence="1">The sequence shown here is derived from an EMBL/GenBank/DDBJ whole genome shotgun (WGS) entry which is preliminary data.</text>
</comment>
<dbReference type="Pfam" id="PF10649">
    <property type="entry name" value="DUF2478"/>
    <property type="match status" value="1"/>
</dbReference>
<dbReference type="Proteomes" id="UP000216225">
    <property type="component" value="Unassembled WGS sequence"/>
</dbReference>
<name>A0A420KCJ6_9BURK</name>
<evidence type="ECO:0000313" key="2">
    <source>
        <dbReference type="Proteomes" id="UP000216225"/>
    </source>
</evidence>
<organism evidence="1 2">
    <name type="scientific">Alicycliphilus denitrificans</name>
    <dbReference type="NCBI Taxonomy" id="179636"/>
    <lineage>
        <taxon>Bacteria</taxon>
        <taxon>Pseudomonadati</taxon>
        <taxon>Pseudomonadota</taxon>
        <taxon>Betaproteobacteria</taxon>
        <taxon>Burkholderiales</taxon>
        <taxon>Comamonadaceae</taxon>
        <taxon>Alicycliphilus</taxon>
    </lineage>
</organism>
<dbReference type="EMBL" id="NKDB02000002">
    <property type="protein sequence ID" value="RKJ96932.1"/>
    <property type="molecule type" value="Genomic_DNA"/>
</dbReference>
<dbReference type="InterPro" id="IPR018912">
    <property type="entry name" value="DUF2478"/>
</dbReference>
<dbReference type="RefSeq" id="WP_094438470.1">
    <property type="nucleotide sequence ID" value="NZ_NKDB02000002.1"/>
</dbReference>